<dbReference type="GO" id="GO:0000976">
    <property type="term" value="F:transcription cis-regulatory region binding"/>
    <property type="evidence" value="ECO:0007669"/>
    <property type="project" value="TreeGrafter"/>
</dbReference>
<gene>
    <name evidence="2" type="ORF">HNR61_007143</name>
</gene>
<comment type="caution">
    <text evidence="2">The sequence shown here is derived from an EMBL/GenBank/DDBJ whole genome shotgun (WGS) entry which is preliminary data.</text>
</comment>
<accession>A0A7W3QQB2</accession>
<dbReference type="InterPro" id="IPR009057">
    <property type="entry name" value="Homeodomain-like_sf"/>
</dbReference>
<evidence type="ECO:0000256" key="1">
    <source>
        <dbReference type="ARBA" id="ARBA00023125"/>
    </source>
</evidence>
<reference evidence="2 3" key="1">
    <citation type="submission" date="2020-08" db="EMBL/GenBank/DDBJ databases">
        <title>Genomic Encyclopedia of Type Strains, Phase IV (KMG-IV): sequencing the most valuable type-strain genomes for metagenomic binning, comparative biology and taxonomic classification.</title>
        <authorList>
            <person name="Goeker M."/>
        </authorList>
    </citation>
    <scope>NUCLEOTIDE SEQUENCE [LARGE SCALE GENOMIC DNA]</scope>
    <source>
        <strain evidence="2 3">DSM 44197</strain>
    </source>
</reference>
<proteinExistence type="predicted"/>
<dbReference type="InterPro" id="IPR050109">
    <property type="entry name" value="HTH-type_TetR-like_transc_reg"/>
</dbReference>
<name>A0A7W3QQB2_ACTNM</name>
<dbReference type="PANTHER" id="PTHR30055">
    <property type="entry name" value="HTH-TYPE TRANSCRIPTIONAL REGULATOR RUTR"/>
    <property type="match status" value="1"/>
</dbReference>
<dbReference type="AlphaFoldDB" id="A0A7W3QQB2"/>
<dbReference type="Gene3D" id="1.10.10.60">
    <property type="entry name" value="Homeodomain-like"/>
    <property type="match status" value="1"/>
</dbReference>
<evidence type="ECO:0000313" key="2">
    <source>
        <dbReference type="EMBL" id="MBA8955467.1"/>
    </source>
</evidence>
<dbReference type="EMBL" id="JACJIA010000012">
    <property type="protein sequence ID" value="MBA8955467.1"/>
    <property type="molecule type" value="Genomic_DNA"/>
</dbReference>
<keyword evidence="1" id="KW-0238">DNA-binding</keyword>
<evidence type="ECO:0000313" key="3">
    <source>
        <dbReference type="Proteomes" id="UP000572680"/>
    </source>
</evidence>
<dbReference type="Proteomes" id="UP000572680">
    <property type="component" value="Unassembled WGS sequence"/>
</dbReference>
<dbReference type="RefSeq" id="WP_182847476.1">
    <property type="nucleotide sequence ID" value="NZ_BAAALP010000028.1"/>
</dbReference>
<keyword evidence="3" id="KW-1185">Reference proteome</keyword>
<dbReference type="SUPFAM" id="SSF46689">
    <property type="entry name" value="Homeodomain-like"/>
    <property type="match status" value="1"/>
</dbReference>
<organism evidence="2 3">
    <name type="scientific">Actinomadura namibiensis</name>
    <dbReference type="NCBI Taxonomy" id="182080"/>
    <lineage>
        <taxon>Bacteria</taxon>
        <taxon>Bacillati</taxon>
        <taxon>Actinomycetota</taxon>
        <taxon>Actinomycetes</taxon>
        <taxon>Streptosporangiales</taxon>
        <taxon>Thermomonosporaceae</taxon>
        <taxon>Actinomadura</taxon>
    </lineage>
</organism>
<sequence length="189" mass="21425">MERSAVMSVATRLFAELGYDSTSLQLIADALGTGVQDVRAVGGDKRELYLAVTRHAFEEQRAMLQEALAGCPPEACLHHVADVYLDFQIDHPHIRALWMHRWVMDAVDISGLEDEYIRPLLRLVARNLGDRIPPDMDVHYLLSTMLWCIHGFLGSGVLAPERGLRRVDDPTAVRDFRKHMHALIDRMLD</sequence>
<dbReference type="GO" id="GO:0003700">
    <property type="term" value="F:DNA-binding transcription factor activity"/>
    <property type="evidence" value="ECO:0007669"/>
    <property type="project" value="TreeGrafter"/>
</dbReference>
<dbReference type="Gene3D" id="1.10.357.10">
    <property type="entry name" value="Tetracycline Repressor, domain 2"/>
    <property type="match status" value="1"/>
</dbReference>
<dbReference type="PANTHER" id="PTHR30055:SF219">
    <property type="entry name" value="TRANSCRIPTIONAL REGULATORY PROTEIN"/>
    <property type="match status" value="1"/>
</dbReference>
<protein>
    <submittedName>
        <fullName evidence="2">AcrR family transcriptional regulator</fullName>
    </submittedName>
</protein>